<reference evidence="2" key="2">
    <citation type="journal article" date="2015" name="Fish Shellfish Immunol.">
        <title>Early steps in the European eel (Anguilla anguilla)-Vibrio vulnificus interaction in the gills: Role of the RtxA13 toxin.</title>
        <authorList>
            <person name="Callol A."/>
            <person name="Pajuelo D."/>
            <person name="Ebbesson L."/>
            <person name="Teles M."/>
            <person name="MacKenzie S."/>
            <person name="Amaro C."/>
        </authorList>
    </citation>
    <scope>NUCLEOTIDE SEQUENCE</scope>
</reference>
<keyword evidence="1" id="KW-0732">Signal</keyword>
<evidence type="ECO:0000256" key="1">
    <source>
        <dbReference type="SAM" id="SignalP"/>
    </source>
</evidence>
<proteinExistence type="predicted"/>
<feature type="chain" id="PRO_5002435309" evidence="1">
    <location>
        <begin position="18"/>
        <end position="51"/>
    </location>
</feature>
<reference evidence="2" key="1">
    <citation type="submission" date="2014-11" db="EMBL/GenBank/DDBJ databases">
        <authorList>
            <person name="Amaro Gonzalez C."/>
        </authorList>
    </citation>
    <scope>NUCLEOTIDE SEQUENCE</scope>
</reference>
<dbReference type="AlphaFoldDB" id="A0A0E9XIQ8"/>
<accession>A0A0E9XIQ8</accession>
<name>A0A0E9XIQ8_ANGAN</name>
<feature type="signal peptide" evidence="1">
    <location>
        <begin position="1"/>
        <end position="17"/>
    </location>
</feature>
<dbReference type="EMBL" id="GBXM01007004">
    <property type="protein sequence ID" value="JAI01574.1"/>
    <property type="molecule type" value="Transcribed_RNA"/>
</dbReference>
<evidence type="ECO:0000313" key="2">
    <source>
        <dbReference type="EMBL" id="JAI01574.1"/>
    </source>
</evidence>
<organism evidence="2">
    <name type="scientific">Anguilla anguilla</name>
    <name type="common">European freshwater eel</name>
    <name type="synonym">Muraena anguilla</name>
    <dbReference type="NCBI Taxonomy" id="7936"/>
    <lineage>
        <taxon>Eukaryota</taxon>
        <taxon>Metazoa</taxon>
        <taxon>Chordata</taxon>
        <taxon>Craniata</taxon>
        <taxon>Vertebrata</taxon>
        <taxon>Euteleostomi</taxon>
        <taxon>Actinopterygii</taxon>
        <taxon>Neopterygii</taxon>
        <taxon>Teleostei</taxon>
        <taxon>Anguilliformes</taxon>
        <taxon>Anguillidae</taxon>
        <taxon>Anguilla</taxon>
    </lineage>
</organism>
<sequence>MHMFFRFSTFLVSSVSFQPIKVYCRLSCGRALCPQRAVDAQTEILALLFLA</sequence>
<protein>
    <submittedName>
        <fullName evidence="2">Uncharacterized protein</fullName>
    </submittedName>
</protein>